<evidence type="ECO:0000313" key="3">
    <source>
        <dbReference type="Proteomes" id="UP001234178"/>
    </source>
</evidence>
<dbReference type="EMBL" id="JAOYFB010000005">
    <property type="protein sequence ID" value="KAK4017061.1"/>
    <property type="molecule type" value="Genomic_DNA"/>
</dbReference>
<evidence type="ECO:0000313" key="2">
    <source>
        <dbReference type="EMBL" id="KAK4017061.1"/>
    </source>
</evidence>
<sequence length="224" mass="25449">MEILKRKLGALKICFNSDAVATLQDKRHSGSLLDFPLFARFLPSLDGEKILLSFQWETFVLIGQQISSHASPQTHRPPTSDTPISFGFSSPSFLYFRAKDDHRSLSISACRAPIVSPLFSPLKSPIQQDEERPETHTAIPRFSTPKNSNRNRKSFRTDKKDCGQQTHNDIYRMYSYFDAVFSSFLFATHPPTPSSPHKNVLTMTDPIYYTVVVLRNIAFAFNLT</sequence>
<dbReference type="Proteomes" id="UP001234178">
    <property type="component" value="Unassembled WGS sequence"/>
</dbReference>
<feature type="region of interest" description="Disordered" evidence="1">
    <location>
        <begin position="125"/>
        <end position="162"/>
    </location>
</feature>
<reference evidence="2 3" key="1">
    <citation type="journal article" date="2023" name="Nucleic Acids Res.">
        <title>The hologenome of Daphnia magna reveals possible DNA methylation and microbiome-mediated evolution of the host genome.</title>
        <authorList>
            <person name="Chaturvedi A."/>
            <person name="Li X."/>
            <person name="Dhandapani V."/>
            <person name="Marshall H."/>
            <person name="Kissane S."/>
            <person name="Cuenca-Cambronero M."/>
            <person name="Asole G."/>
            <person name="Calvet F."/>
            <person name="Ruiz-Romero M."/>
            <person name="Marangio P."/>
            <person name="Guigo R."/>
            <person name="Rago D."/>
            <person name="Mirbahai L."/>
            <person name="Eastwood N."/>
            <person name="Colbourne J.K."/>
            <person name="Zhou J."/>
            <person name="Mallon E."/>
            <person name="Orsini L."/>
        </authorList>
    </citation>
    <scope>NUCLEOTIDE SEQUENCE [LARGE SCALE GENOMIC DNA]</scope>
    <source>
        <strain evidence="2">LRV0_1</strain>
    </source>
</reference>
<comment type="caution">
    <text evidence="2">The sequence shown here is derived from an EMBL/GenBank/DDBJ whole genome shotgun (WGS) entry which is preliminary data.</text>
</comment>
<proteinExistence type="predicted"/>
<accession>A0ABQ9ZVW6</accession>
<organism evidence="2 3">
    <name type="scientific">Daphnia magna</name>
    <dbReference type="NCBI Taxonomy" id="35525"/>
    <lineage>
        <taxon>Eukaryota</taxon>
        <taxon>Metazoa</taxon>
        <taxon>Ecdysozoa</taxon>
        <taxon>Arthropoda</taxon>
        <taxon>Crustacea</taxon>
        <taxon>Branchiopoda</taxon>
        <taxon>Diplostraca</taxon>
        <taxon>Cladocera</taxon>
        <taxon>Anomopoda</taxon>
        <taxon>Daphniidae</taxon>
        <taxon>Daphnia</taxon>
    </lineage>
</organism>
<keyword evidence="3" id="KW-1185">Reference proteome</keyword>
<evidence type="ECO:0000256" key="1">
    <source>
        <dbReference type="SAM" id="MobiDB-lite"/>
    </source>
</evidence>
<protein>
    <submittedName>
        <fullName evidence="2">Uncharacterized protein</fullName>
    </submittedName>
</protein>
<gene>
    <name evidence="2" type="ORF">OUZ56_032016</name>
</gene>
<name>A0ABQ9ZVW6_9CRUS</name>